<dbReference type="GO" id="GO:0006633">
    <property type="term" value="P:fatty acid biosynthetic process"/>
    <property type="evidence" value="ECO:0007669"/>
    <property type="project" value="InterPro"/>
</dbReference>
<evidence type="ECO:0000259" key="10">
    <source>
        <dbReference type="PROSITE" id="PS52019"/>
    </source>
</evidence>
<feature type="domain" description="Carrier" evidence="8">
    <location>
        <begin position="1795"/>
        <end position="1872"/>
    </location>
</feature>
<dbReference type="Pfam" id="PF00109">
    <property type="entry name" value="ketoacyl-synt"/>
    <property type="match status" value="1"/>
</dbReference>
<dbReference type="InterPro" id="IPR049900">
    <property type="entry name" value="PKS_mFAS_DH"/>
</dbReference>
<dbReference type="SUPFAM" id="SSF47336">
    <property type="entry name" value="ACP-like"/>
    <property type="match status" value="2"/>
</dbReference>
<dbReference type="SUPFAM" id="SSF53901">
    <property type="entry name" value="Thiolase-like"/>
    <property type="match status" value="1"/>
</dbReference>
<dbReference type="InterPro" id="IPR050091">
    <property type="entry name" value="PKS_NRPS_Biosynth_Enz"/>
</dbReference>
<dbReference type="InterPro" id="IPR016035">
    <property type="entry name" value="Acyl_Trfase/lysoPLipase"/>
</dbReference>
<evidence type="ECO:0000256" key="2">
    <source>
        <dbReference type="ARBA" id="ARBA00022553"/>
    </source>
</evidence>
<dbReference type="OrthoDB" id="329835at2759"/>
<keyword evidence="2" id="KW-0597">Phosphoprotein</keyword>
<proteinExistence type="predicted"/>
<dbReference type="Gene3D" id="1.10.1200.10">
    <property type="entry name" value="ACP-like"/>
    <property type="match status" value="2"/>
</dbReference>
<dbReference type="SUPFAM" id="SSF53474">
    <property type="entry name" value="alpha/beta-Hydrolases"/>
    <property type="match status" value="1"/>
</dbReference>
<keyword evidence="4" id="KW-0677">Repeat</keyword>
<dbReference type="GO" id="GO:0031177">
    <property type="term" value="F:phosphopantetheine binding"/>
    <property type="evidence" value="ECO:0007669"/>
    <property type="project" value="InterPro"/>
</dbReference>
<evidence type="ECO:0000256" key="1">
    <source>
        <dbReference type="ARBA" id="ARBA00022450"/>
    </source>
</evidence>
<protein>
    <submittedName>
        <fullName evidence="11">Polyketide synthase</fullName>
    </submittedName>
</protein>
<feature type="domain" description="PKS/mFAS DH" evidence="10">
    <location>
        <begin position="1321"/>
        <end position="1626"/>
    </location>
</feature>
<feature type="compositionally biased region" description="Acidic residues" evidence="7">
    <location>
        <begin position="1765"/>
        <end position="1777"/>
    </location>
</feature>
<dbReference type="Pfam" id="PF02801">
    <property type="entry name" value="Ketoacyl-synt_C"/>
    <property type="match status" value="1"/>
</dbReference>
<dbReference type="Gene3D" id="3.10.129.110">
    <property type="entry name" value="Polyketide synthase dehydratase"/>
    <property type="match status" value="1"/>
</dbReference>
<dbReference type="PROSITE" id="PS52019">
    <property type="entry name" value="PKS_MFAS_DH"/>
    <property type="match status" value="1"/>
</dbReference>
<dbReference type="InterPro" id="IPR001227">
    <property type="entry name" value="Ac_transferase_dom_sf"/>
</dbReference>
<feature type="active site" description="Proton acceptor; for dehydratase activity" evidence="6">
    <location>
        <position position="1353"/>
    </location>
</feature>
<dbReference type="InterPro" id="IPR014031">
    <property type="entry name" value="Ketoacyl_synth_C"/>
</dbReference>
<keyword evidence="1" id="KW-0596">Phosphopantetheine</keyword>
<evidence type="ECO:0000256" key="7">
    <source>
        <dbReference type="SAM" id="MobiDB-lite"/>
    </source>
</evidence>
<dbReference type="Gene3D" id="3.40.366.10">
    <property type="entry name" value="Malonyl-Coenzyme A Acyl Carrier Protein, domain 2"/>
    <property type="match status" value="2"/>
</dbReference>
<feature type="region of interest" description="C-terminal hotdog fold" evidence="6">
    <location>
        <begin position="1478"/>
        <end position="1626"/>
    </location>
</feature>
<dbReference type="NCBIfam" id="TIGR04532">
    <property type="entry name" value="PT_fungal_PKS"/>
    <property type="match status" value="1"/>
</dbReference>
<dbReference type="Pfam" id="PF22621">
    <property type="entry name" value="CurL-like_PKS_C"/>
    <property type="match status" value="1"/>
</dbReference>
<name>A0A166WZZ4_METRR</name>
<feature type="region of interest" description="N-terminal hotdog fold" evidence="6">
    <location>
        <begin position="1321"/>
        <end position="1454"/>
    </location>
</feature>
<evidence type="ECO:0000313" key="12">
    <source>
        <dbReference type="Proteomes" id="UP000243498"/>
    </source>
</evidence>
<accession>A0A166WZZ4</accession>
<dbReference type="InterPro" id="IPR020806">
    <property type="entry name" value="PKS_PP-bd"/>
</dbReference>
<dbReference type="InterPro" id="IPR049551">
    <property type="entry name" value="PKS_DH_C"/>
</dbReference>
<dbReference type="PROSITE" id="PS50075">
    <property type="entry name" value="CARRIER"/>
    <property type="match status" value="2"/>
</dbReference>
<dbReference type="EMBL" id="AZHC01000043">
    <property type="protein sequence ID" value="OAA35274.1"/>
    <property type="molecule type" value="Genomic_DNA"/>
</dbReference>
<keyword evidence="12" id="KW-1185">Reference proteome</keyword>
<dbReference type="InterPro" id="IPR036736">
    <property type="entry name" value="ACP-like_sf"/>
</dbReference>
<dbReference type="InterPro" id="IPR009081">
    <property type="entry name" value="PP-bd_ACP"/>
</dbReference>
<dbReference type="SMART" id="SM00827">
    <property type="entry name" value="PKS_AT"/>
    <property type="match status" value="1"/>
</dbReference>
<comment type="caution">
    <text evidence="11">The sequence shown here is derived from an EMBL/GenBank/DDBJ whole genome shotgun (WGS) entry which is preliminary data.</text>
</comment>
<dbReference type="Pfam" id="PF00975">
    <property type="entry name" value="Thioesterase"/>
    <property type="match status" value="1"/>
</dbReference>
<dbReference type="Pfam" id="PF00698">
    <property type="entry name" value="Acyl_transf_1"/>
    <property type="match status" value="1"/>
</dbReference>
<dbReference type="STRING" id="1081105.A0A166WZZ4"/>
<dbReference type="InterPro" id="IPR030918">
    <property type="entry name" value="PT_fungal_PKS"/>
</dbReference>
<feature type="domain" description="Ketosynthase family 3 (KS3)" evidence="9">
    <location>
        <begin position="388"/>
        <end position="823"/>
    </location>
</feature>
<dbReference type="OMA" id="INHGWER"/>
<feature type="domain" description="Carrier" evidence="8">
    <location>
        <begin position="1680"/>
        <end position="1757"/>
    </location>
</feature>
<dbReference type="PROSITE" id="PS00606">
    <property type="entry name" value="KS3_1"/>
    <property type="match status" value="1"/>
</dbReference>
<dbReference type="InterPro" id="IPR018201">
    <property type="entry name" value="Ketoacyl_synth_AS"/>
</dbReference>
<feature type="region of interest" description="Disordered" evidence="7">
    <location>
        <begin position="1765"/>
        <end position="1798"/>
    </location>
</feature>
<dbReference type="PROSITE" id="PS52004">
    <property type="entry name" value="KS3_2"/>
    <property type="match status" value="1"/>
</dbReference>
<evidence type="ECO:0000256" key="5">
    <source>
        <dbReference type="ARBA" id="ARBA00023268"/>
    </source>
</evidence>
<dbReference type="Proteomes" id="UP000243498">
    <property type="component" value="Unassembled WGS sequence"/>
</dbReference>
<feature type="active site" description="Proton donor; for dehydratase activity" evidence="6">
    <location>
        <position position="1539"/>
    </location>
</feature>
<dbReference type="Gene3D" id="3.30.70.3290">
    <property type="match status" value="1"/>
</dbReference>
<dbReference type="SMART" id="SM00823">
    <property type="entry name" value="PKS_PP"/>
    <property type="match status" value="2"/>
</dbReference>
<sequence>MMTTTDVVQKEPELLAFGDLAASVCLDSLQPLLHAKNNAELADFFARVSSSLRRYFGQLPSSQRILFPRFSTLIDLAAKWEGSPGRSALQPLLLSVLQSAHFIRHYGGPESAQYPSTTNTAIISSCAGSFTAAAVSCSHSMSSFVPLAVEAALAAFRTGLKSYLVGEAIVSGRHDASTAWSVSVSPTTDVTIEALLSTLAESPAVGCSSDLPEGHRTVWVTAKSPSGAVSLGGRPLALSNFIAANKDKLRAKWLNITSPYHAPHLFSVQDIDEIMRQVSASAAMSAVSRIALLLPQRRLDTNTNFMARLRMAISGTLREQLDLDATFESCGVLLGQMGSRSCHLTSVAYGTTSMLSAALSNNFGIHLEVEEVFRAKDDGDQATGRLDQSKIAIVGYAGRYPSADSTEAFWELLRAGRDVHREIPKDRFIWEAHYDEEGKETNKCRVKHGCFLESPGLFDARFFNMSPREAENTDPAQRLAILTTYEALEMAGFVRNRTPSTQDNRVGVFFGATSDDWREVNASQDVDTYLIPGGNRAFCPGRISYFFRLSGPSISIDTACSSSLSAIQVACSSLSSGQCDTAIAGGCNILTSPYIFCGLDRAHFLSTRGNCNVFDNEADGYCRADAVGSVILKRLEDAIADNDPIQGVIVGFDTNHCGQAESITRPHEGDQAALFQQILQRANYSPLDISVVEMHGTGTQAGDATEMNSVLSSFVPGRERTEAQPNRPLYIGSLKANVGHSEAASGVTALIKTLLMLKHNEIPPHCGIKTEINRSYPSDLAERGVRIASQPTPWPRYLDSTKRAVFINNFSAAGGNTAILMEEAPRRLEITQNIVDRQIHLIAITAKTAKSLVQNAQSLVSWLQRNPNTVLSELSYTTTARRVHHDYRIMLPVESMSSLLKELKSLSIQAPQSFQAIPRPGKLPRIVFTFTGQGCLYAGMGRELFEVYRSFREDILQLNQLAESYGFPSFVGLRDGSINGDIHGISVVVSHLAHLCIQIALVRLLGRWRIKPSAVIGHSLGEYAALYAASVISAGDAIFLVGSRATLFGQLCRKGTHGMLIVKASRRATEYLLHKNADFEVACANHPTAHVVAGPKDQMPALIVEASRSGLATVELDVPFAFHSVQVEPILSAFEMAGAEAGIFFSAPTIPFISPLLGRVVSEGEEDILNMSYLAQASRRLVDFSTALTMAQIHGLSGTGAIWLEIGVHPLCKTMIQTTLGHEEKVLSTLKESMGGCQTMAKSVETLYLAGMDIDWNEYHREFPAGHRVLELPCYSWDLKNYWIDYKERPCCGQSCLMRKSGTMEPKAEAKVYKYISPAAQKVIEEVHKESESTMVVESDIFHQGLLPLLQGHVVNGVLLCPSSLYAEIGLTMGDYLLQARDLCREKTGLEIYDLHFDQPLIAKAGETAQNFRVSVKADWTLNMLNLSVFSVDGFGKQNCSHAVMSIRIVPHQHWLADWKRNAHLVMSRVRALESSDNSQKLRRRMVYKLFASLVNYDEAFQGMSEVLLDTDDLEAVSTVQFQVDASQSGFGVDTRWIDSLGQISGFIMNANDATNSQEQVFINHGWETLRYAERLTKSKTYRAYCRMQLAEKTTFVGDVFVLDADRIVAIYQGVKFIGMRRQALNHLLPAQSMASDQKTAAAAAAAGDIQYKPGAPSSGNNNTTSYLCGSIPPIVSKAPRAVPGFGPVVKIICEEIGIPSGDLDLESPIAELGIDSLLSLSITSRIRQELGLEISSTALLRCELIGELQQLMSCEGSFVGSSTDLDECSNDGEETSTQESITSFPDEEDSTESSHDEGIRHSLWATIASETATPIGELSPSLSTTDVGIDSLLAIEIAANLGAEFSVNITSTLIMSCETLLDIEVALRKVLGVVKSSGPTAAKETRSPSHGGNGTLGLARKCTSYAKPQGSMLSRDSSAATVLLSGSVSTAKSVLILFPDGSGSAASYANLAPNIHKQVAVYGVNCPWRKKGLELIRLKVTVSQIVAKQLVEVRRIIESHRQQCQQCRQSSEARMPEIMLGGWSAGGILAYEAIRQLAIEGVVVSKLLLLDSPDPFGLQIPTRKMSCFLEGVLRFGGRTGKAPDWLLPHFDGMVEVLGSYTPLPLTNNAQLATLLVYAPRGASNDYHDPDSTLEAVQNRDIRWILKDRTDFTASGWRSLLGSRKTSIEILDGADHFSMMEEAQQVGRLGGLISDVLP</sequence>
<dbReference type="GO" id="GO:0004312">
    <property type="term" value="F:fatty acid synthase activity"/>
    <property type="evidence" value="ECO:0007669"/>
    <property type="project" value="TreeGrafter"/>
</dbReference>
<dbReference type="InterPro" id="IPR032088">
    <property type="entry name" value="SAT"/>
</dbReference>
<keyword evidence="3" id="KW-0808">Transferase</keyword>
<dbReference type="InterPro" id="IPR014030">
    <property type="entry name" value="Ketoacyl_synth_N"/>
</dbReference>
<dbReference type="GO" id="GO:0044550">
    <property type="term" value="P:secondary metabolite biosynthetic process"/>
    <property type="evidence" value="ECO:0007669"/>
    <property type="project" value="TreeGrafter"/>
</dbReference>
<dbReference type="Gene3D" id="3.40.47.10">
    <property type="match status" value="1"/>
</dbReference>
<dbReference type="InterPro" id="IPR020841">
    <property type="entry name" value="PKS_Beta-ketoAc_synthase_dom"/>
</dbReference>
<dbReference type="InterPro" id="IPR006162">
    <property type="entry name" value="Ppantetheine_attach_site"/>
</dbReference>
<dbReference type="PANTHER" id="PTHR43775">
    <property type="entry name" value="FATTY ACID SYNTHASE"/>
    <property type="match status" value="1"/>
</dbReference>
<dbReference type="PANTHER" id="PTHR43775:SF45">
    <property type="entry name" value="CONIDIAL PIGMENT POLYKETIDE SYNTHASE ALB1"/>
    <property type="match status" value="1"/>
</dbReference>
<dbReference type="PROSITE" id="PS00012">
    <property type="entry name" value="PHOSPHOPANTETHEINE"/>
    <property type="match status" value="1"/>
</dbReference>
<dbReference type="InterPro" id="IPR016039">
    <property type="entry name" value="Thiolase-like"/>
</dbReference>
<reference evidence="11 12" key="1">
    <citation type="journal article" date="2016" name="Genome Biol. Evol.">
        <title>Divergent and convergent evolution of fungal pathogenicity.</title>
        <authorList>
            <person name="Shang Y."/>
            <person name="Xiao G."/>
            <person name="Zheng P."/>
            <person name="Cen K."/>
            <person name="Zhan S."/>
            <person name="Wang C."/>
        </authorList>
    </citation>
    <scope>NUCLEOTIDE SEQUENCE [LARGE SCALE GENOMIC DNA]</scope>
    <source>
        <strain evidence="11 12">RCEF 4871</strain>
    </source>
</reference>
<evidence type="ECO:0000256" key="3">
    <source>
        <dbReference type="ARBA" id="ARBA00022679"/>
    </source>
</evidence>
<dbReference type="Pfam" id="PF16073">
    <property type="entry name" value="SAT"/>
    <property type="match status" value="1"/>
</dbReference>
<dbReference type="SUPFAM" id="SSF52151">
    <property type="entry name" value="FabD/lysophospholipase-like"/>
    <property type="match status" value="1"/>
</dbReference>
<dbReference type="SMART" id="SM00825">
    <property type="entry name" value="PKS_KS"/>
    <property type="match status" value="1"/>
</dbReference>
<dbReference type="InterPro" id="IPR042104">
    <property type="entry name" value="PKS_dehydratase_sf"/>
</dbReference>
<dbReference type="Gene3D" id="3.40.50.1820">
    <property type="entry name" value="alpha/beta hydrolase"/>
    <property type="match status" value="1"/>
</dbReference>
<dbReference type="CDD" id="cd00833">
    <property type="entry name" value="PKS"/>
    <property type="match status" value="1"/>
</dbReference>
<evidence type="ECO:0000259" key="8">
    <source>
        <dbReference type="PROSITE" id="PS50075"/>
    </source>
</evidence>
<dbReference type="Pfam" id="PF00550">
    <property type="entry name" value="PP-binding"/>
    <property type="match status" value="2"/>
</dbReference>
<dbReference type="InterPro" id="IPR029058">
    <property type="entry name" value="AB_hydrolase_fold"/>
</dbReference>
<organism evidence="11 12">
    <name type="scientific">Metarhizium rileyi (strain RCEF 4871)</name>
    <name type="common">Nomuraea rileyi</name>
    <dbReference type="NCBI Taxonomy" id="1649241"/>
    <lineage>
        <taxon>Eukaryota</taxon>
        <taxon>Fungi</taxon>
        <taxon>Dikarya</taxon>
        <taxon>Ascomycota</taxon>
        <taxon>Pezizomycotina</taxon>
        <taxon>Sordariomycetes</taxon>
        <taxon>Hypocreomycetidae</taxon>
        <taxon>Hypocreales</taxon>
        <taxon>Clavicipitaceae</taxon>
        <taxon>Metarhizium</taxon>
    </lineage>
</organism>
<dbReference type="Pfam" id="PF14765">
    <property type="entry name" value="PS-DH"/>
    <property type="match status" value="1"/>
</dbReference>
<dbReference type="InterPro" id="IPR014043">
    <property type="entry name" value="Acyl_transferase_dom"/>
</dbReference>
<dbReference type="GO" id="GO:0004315">
    <property type="term" value="F:3-oxoacyl-[acyl-carrier-protein] synthase activity"/>
    <property type="evidence" value="ECO:0007669"/>
    <property type="project" value="InterPro"/>
</dbReference>
<dbReference type="InterPro" id="IPR001031">
    <property type="entry name" value="Thioesterase"/>
</dbReference>
<evidence type="ECO:0000256" key="4">
    <source>
        <dbReference type="ARBA" id="ARBA00022737"/>
    </source>
</evidence>
<evidence type="ECO:0000259" key="9">
    <source>
        <dbReference type="PROSITE" id="PS52004"/>
    </source>
</evidence>
<evidence type="ECO:0000313" key="11">
    <source>
        <dbReference type="EMBL" id="OAA35274.1"/>
    </source>
</evidence>
<keyword evidence="5" id="KW-0511">Multifunctional enzyme</keyword>
<gene>
    <name evidence="11" type="ORF">NOR_08029</name>
</gene>
<evidence type="ECO:0000256" key="6">
    <source>
        <dbReference type="PROSITE-ProRule" id="PRU01363"/>
    </source>
</evidence>